<dbReference type="EMBL" id="JBGEHV010000054">
    <property type="protein sequence ID" value="MEY8042327.1"/>
    <property type="molecule type" value="Genomic_DNA"/>
</dbReference>
<dbReference type="PANTHER" id="PTHR43245">
    <property type="entry name" value="BIFUNCTIONAL POLYMYXIN RESISTANCE PROTEIN ARNA"/>
    <property type="match status" value="1"/>
</dbReference>
<dbReference type="Gene3D" id="3.40.50.720">
    <property type="entry name" value="NAD(P)-binding Rossmann-like Domain"/>
    <property type="match status" value="1"/>
</dbReference>
<dbReference type="PANTHER" id="PTHR43245:SF13">
    <property type="entry name" value="UDP-D-APIOSE_UDP-D-XYLOSE SYNTHASE 2"/>
    <property type="match status" value="1"/>
</dbReference>
<accession>A0ABV4CQA9</accession>
<organism evidence="3 4">
    <name type="scientific">Saccharopolyspora cebuensis</name>
    <dbReference type="NCBI Taxonomy" id="418759"/>
    <lineage>
        <taxon>Bacteria</taxon>
        <taxon>Bacillati</taxon>
        <taxon>Actinomycetota</taxon>
        <taxon>Actinomycetes</taxon>
        <taxon>Pseudonocardiales</taxon>
        <taxon>Pseudonocardiaceae</taxon>
        <taxon>Saccharopolyspora</taxon>
    </lineage>
</organism>
<dbReference type="InterPro" id="IPR050177">
    <property type="entry name" value="Lipid_A_modif_metabolic_enz"/>
</dbReference>
<evidence type="ECO:0000313" key="4">
    <source>
        <dbReference type="Proteomes" id="UP001564626"/>
    </source>
</evidence>
<sequence>MTRITLIGAGFLGNALALGAARRGWTTTVVSRSDPYATRDADPGQGEIRVLPGEGTELAPQVLDQDVDVIVIAAGGRFPLPSAAAPAADAIGTLSLVIGLCETVRSHSPGTRIVFLSSAGAVYSPGDELKRESDPGEPTSPYGMSRRMGEEYMEYYRRVHGLSTHSLRCANVYGRLLPQSRGQGVVSSAFWSALTGTPFTIHGNGRQTRDFVHVDDFVTATLDLLVSGRDLPGRVNVGTGVGRSVADVLNAVSSATGSTIATTPGPDAHTDTGNLTVDLSVLRSLIDFEPLDLDAGIELMAREIAAGDALQNPVTAPRTTSA</sequence>
<protein>
    <submittedName>
        <fullName evidence="3">NAD-dependent epimerase/dehydratase family protein</fullName>
    </submittedName>
</protein>
<keyword evidence="4" id="KW-1185">Reference proteome</keyword>
<proteinExistence type="predicted"/>
<feature type="region of interest" description="Disordered" evidence="1">
    <location>
        <begin position="126"/>
        <end position="145"/>
    </location>
</feature>
<dbReference type="InterPro" id="IPR036291">
    <property type="entry name" value="NAD(P)-bd_dom_sf"/>
</dbReference>
<dbReference type="SUPFAM" id="SSF51735">
    <property type="entry name" value="NAD(P)-binding Rossmann-fold domains"/>
    <property type="match status" value="1"/>
</dbReference>
<name>A0ABV4CQA9_9PSEU</name>
<evidence type="ECO:0000256" key="1">
    <source>
        <dbReference type="SAM" id="MobiDB-lite"/>
    </source>
</evidence>
<evidence type="ECO:0000259" key="2">
    <source>
        <dbReference type="Pfam" id="PF01370"/>
    </source>
</evidence>
<dbReference type="Pfam" id="PF01370">
    <property type="entry name" value="Epimerase"/>
    <property type="match status" value="1"/>
</dbReference>
<dbReference type="InterPro" id="IPR001509">
    <property type="entry name" value="Epimerase_deHydtase"/>
</dbReference>
<dbReference type="RefSeq" id="WP_369775382.1">
    <property type="nucleotide sequence ID" value="NZ_JBGEHV010000054.1"/>
</dbReference>
<feature type="domain" description="NAD-dependent epimerase/dehydratase" evidence="2">
    <location>
        <begin position="8"/>
        <end position="238"/>
    </location>
</feature>
<reference evidence="3 4" key="1">
    <citation type="submission" date="2024-08" db="EMBL/GenBank/DDBJ databases">
        <title>Genome mining of Saccharopolyspora cebuensis PGLac3 from Nigerian medicinal plant.</title>
        <authorList>
            <person name="Ezeobiora C.E."/>
            <person name="Igbokwe N.H."/>
            <person name="Amin D.H."/>
            <person name="Mendie U.E."/>
        </authorList>
    </citation>
    <scope>NUCLEOTIDE SEQUENCE [LARGE SCALE GENOMIC DNA]</scope>
    <source>
        <strain evidence="3 4">PGLac3</strain>
    </source>
</reference>
<dbReference type="Proteomes" id="UP001564626">
    <property type="component" value="Unassembled WGS sequence"/>
</dbReference>
<gene>
    <name evidence="3" type="ORF">AB8O55_23185</name>
</gene>
<evidence type="ECO:0000313" key="3">
    <source>
        <dbReference type="EMBL" id="MEY8042327.1"/>
    </source>
</evidence>
<comment type="caution">
    <text evidence="3">The sequence shown here is derived from an EMBL/GenBank/DDBJ whole genome shotgun (WGS) entry which is preliminary data.</text>
</comment>